<keyword evidence="1" id="KW-0732">Signal</keyword>
<dbReference type="InterPro" id="IPR010496">
    <property type="entry name" value="AL/BT2_dom"/>
</dbReference>
<feature type="domain" description="3-keto-alpha-glucoside-1,2-lyase/3-keto-2-hydroxy-glucal hydratase" evidence="2">
    <location>
        <begin position="957"/>
        <end position="1134"/>
    </location>
</feature>
<dbReference type="PANTHER" id="PTHR43752">
    <property type="entry name" value="BNR/ASP-BOX REPEAT FAMILY PROTEIN"/>
    <property type="match status" value="1"/>
</dbReference>
<keyword evidence="5" id="KW-1185">Reference proteome</keyword>
<gene>
    <name evidence="4" type="ORF">GCM10023156_29830</name>
</gene>
<comment type="caution">
    <text evidence="4">The sequence shown here is derived from an EMBL/GenBank/DDBJ whole genome shotgun (WGS) entry which is preliminary data.</text>
</comment>
<feature type="chain" id="PRO_5045628382" description="BNR/Asp-box repeat protein" evidence="1">
    <location>
        <begin position="26"/>
        <end position="1176"/>
    </location>
</feature>
<feature type="domain" description="Sialidase" evidence="3">
    <location>
        <begin position="612"/>
        <end position="900"/>
    </location>
</feature>
<reference evidence="5" key="1">
    <citation type="journal article" date="2019" name="Int. J. Syst. Evol. Microbiol.">
        <title>The Global Catalogue of Microorganisms (GCM) 10K type strain sequencing project: providing services to taxonomists for standard genome sequencing and annotation.</title>
        <authorList>
            <consortium name="The Broad Institute Genomics Platform"/>
            <consortium name="The Broad Institute Genome Sequencing Center for Infectious Disease"/>
            <person name="Wu L."/>
            <person name="Ma J."/>
        </authorList>
    </citation>
    <scope>NUCLEOTIDE SEQUENCE [LARGE SCALE GENOMIC DNA]</scope>
    <source>
        <strain evidence="5">JCM 17759</strain>
    </source>
</reference>
<accession>A0ABP8MWR1</accession>
<evidence type="ECO:0000256" key="1">
    <source>
        <dbReference type="SAM" id="SignalP"/>
    </source>
</evidence>
<dbReference type="Gene3D" id="2.60.120.560">
    <property type="entry name" value="Exo-inulinase, domain 1"/>
    <property type="match status" value="1"/>
</dbReference>
<dbReference type="CDD" id="cd15482">
    <property type="entry name" value="Sialidase_non-viral"/>
    <property type="match status" value="2"/>
</dbReference>
<evidence type="ECO:0008006" key="6">
    <source>
        <dbReference type="Google" id="ProtNLM"/>
    </source>
</evidence>
<dbReference type="SUPFAM" id="SSF50939">
    <property type="entry name" value="Sialidases"/>
    <property type="match status" value="2"/>
</dbReference>
<evidence type="ECO:0000313" key="4">
    <source>
        <dbReference type="EMBL" id="GAA4455581.1"/>
    </source>
</evidence>
<sequence length="1176" mass="131320">MLSFRSVLGPFVITAILLVSDSVQAADTLVSGRSVSGTSIIPDNWDPALAGDQVMQRLVRVTDPKVKGAHDSEFVVVGGKAYIVAELSDQRAGESPAWPEVYCAMSIVDLKTLDVEAIVPLARTEQVFANVTLPVGACFVPRIRQISDTVLRCYFASEQPGVRQSQIWYRDFDLQSQQFQDTIHKAKLKTAAGTFDMQPRHLHADAAANGFSKGPRDYGCYLFDGFKTFGDTTYVALNNFPGKQNALAIAHDDFATFEVVGHFNEPQSANLSESAVNRLPDGTWMAICRNDGGNYHITTSEDGKTWTPGRELSSIPNGANSKPTFDKFGDTYYLGWQEATKIHGVNRSVFNIDISRDGKSWQRKYRFETTKSFQYPAFHEHNGTIWLSVTQGDTSPSRKERIMFGKLETVGEFESQAGKKRTPIAASTEQAAVLKPGVKLFTDRDYTLTEAPAFLIGRRFVRTSIEGYEIECVKPGDVFAMTLSKPHPANQSEKLLKQGFTKVDTPEFQLFPGDINRVFAYRKALNPGDRLRFDKTTLVVLGEATELSSRPTKGRTAQNETPQQAAARIKQMEKVAEHALVPPTLNTSPLPEYGYDKLDYGMTIGIERTRGGRLWACWVAGGDSPEAFFVLATSDDDGESWSPPRLVVDSHDKDLPRPRSILVGNLWTDPLGRLWLFFDQSMDMFDGRAGVWATRCDNPDANQPTWSPPTRIADGVMLNKPTVLSSGEWMLPISLDQRPGFGPFRGCFAELNPLRGASVHVSTDQGATWQRRGAATFPNPDWHEHMIVERTDGSLWMLARTAKGMMQTTSSNGGRTWKSPTQPAGISHPNARFFVRRLASGRILLIKHGDKIDSHHGRVQLSAWLSDDEGKSWSGGLVLDDRKGISYPDGFQSPDGTIYISYDRNRATDGEILMARFNEADVLAKKLVSERAKLRMLISKPLAKKIAKMTEKESRQGFVELFDGESFDGWEQDGNWRIEDGAFFRAAKGGSLTYKRKKVPDDFELRFEWKVSQGCNSGVYYRPGQVEYQVLDNIGSPYGENPRQAAASLFFCMAPSKDATRPVGQWNSGRVVCKGTVIQHWLNNEKVLDFDYTDPKWADMVELLTIRGGDLTGRGGELWLQDHGQPVWFRNLRWREIPPEEELKASAEFKPMPVPAGALAKEQERVRKMLEQAKSK</sequence>
<dbReference type="PANTHER" id="PTHR43752:SF2">
    <property type="entry name" value="BNR_ASP-BOX REPEAT FAMILY PROTEIN"/>
    <property type="match status" value="1"/>
</dbReference>
<dbReference type="InterPro" id="IPR011040">
    <property type="entry name" value="Sialidase"/>
</dbReference>
<dbReference type="Proteomes" id="UP001500840">
    <property type="component" value="Unassembled WGS sequence"/>
</dbReference>
<dbReference type="Gene3D" id="2.120.10.10">
    <property type="match status" value="2"/>
</dbReference>
<evidence type="ECO:0000259" key="2">
    <source>
        <dbReference type="Pfam" id="PF06439"/>
    </source>
</evidence>
<dbReference type="RefSeq" id="WP_345323245.1">
    <property type="nucleotide sequence ID" value="NZ_BAABGA010000035.1"/>
</dbReference>
<name>A0ABP8MWR1_9BACT</name>
<proteinExistence type="predicted"/>
<dbReference type="EMBL" id="BAABGA010000035">
    <property type="protein sequence ID" value="GAA4455581.1"/>
    <property type="molecule type" value="Genomic_DNA"/>
</dbReference>
<dbReference type="Pfam" id="PF06439">
    <property type="entry name" value="3keto-disac_hyd"/>
    <property type="match status" value="1"/>
</dbReference>
<evidence type="ECO:0000259" key="3">
    <source>
        <dbReference type="Pfam" id="PF13088"/>
    </source>
</evidence>
<protein>
    <recommendedName>
        <fullName evidence="6">BNR/Asp-box repeat protein</fullName>
    </recommendedName>
</protein>
<evidence type="ECO:0000313" key="5">
    <source>
        <dbReference type="Proteomes" id="UP001500840"/>
    </source>
</evidence>
<organism evidence="4 5">
    <name type="scientific">Novipirellula rosea</name>
    <dbReference type="NCBI Taxonomy" id="1031540"/>
    <lineage>
        <taxon>Bacteria</taxon>
        <taxon>Pseudomonadati</taxon>
        <taxon>Planctomycetota</taxon>
        <taxon>Planctomycetia</taxon>
        <taxon>Pirellulales</taxon>
        <taxon>Pirellulaceae</taxon>
        <taxon>Novipirellula</taxon>
    </lineage>
</organism>
<feature type="signal peptide" evidence="1">
    <location>
        <begin position="1"/>
        <end position="25"/>
    </location>
</feature>
<dbReference type="InterPro" id="IPR036278">
    <property type="entry name" value="Sialidase_sf"/>
</dbReference>
<dbReference type="Pfam" id="PF13088">
    <property type="entry name" value="BNR_2"/>
    <property type="match status" value="1"/>
</dbReference>